<gene>
    <name evidence="2" type="primary">msmE_3</name>
    <name evidence="2" type="ORF">BWLFYP14_01710</name>
</gene>
<dbReference type="SUPFAM" id="SSF53850">
    <property type="entry name" value="Periplasmic binding protein-like II"/>
    <property type="match status" value="1"/>
</dbReference>
<evidence type="ECO:0000313" key="2">
    <source>
        <dbReference type="EMBL" id="VUX64853.1"/>
    </source>
</evidence>
<name>A0A564WQW0_9FIRM</name>
<sequence>MKKRVISFMMSAVLTMSGLGCYGLANVHAETDTNVERKLKIFAHYAEAEKPILDYAISKVQEKYPNVTFEIEAHPNDDGQTLKTRAATGDMPDIAHVNAGDVESLSASGSLLDVAEYVKDTGYADKMTESAKGTEVYDDGKTYIFPDSGASAILLYYNKKVFEDNNIKVPENYDELLEATKELVADDIIPCALFAKEGFVSGAFFDMFALKSNPAGLKALSEGKAHASDSEYAEGIKKMVDLVNEGFFQAGCTSTDYETAQNLFTSGQAAMFINGDWDISSLVEKMGDDVGYFESYPMADAGKEQDNYYAFSGGFTYEGYAVSSDTEDPELVADIVSILAEGTVEGNYIYQSKIPTVINIDSSIEPNTPIPELAKKEAEELKNMDFQTAWTHTLKNAEFATSFVELLQEMLTGMDADDVIVSIDDLVDSVGGN</sequence>
<dbReference type="InterPro" id="IPR006059">
    <property type="entry name" value="SBP"/>
</dbReference>
<feature type="chain" id="PRO_5039159700" evidence="1">
    <location>
        <begin position="26"/>
        <end position="433"/>
    </location>
</feature>
<reference evidence="2 3" key="1">
    <citation type="submission" date="2019-07" db="EMBL/GenBank/DDBJ databases">
        <authorList>
            <person name="Chang H.-W."/>
            <person name="Raman A."/>
            <person name="Venkatesh S."/>
            <person name="Gehrig J."/>
        </authorList>
    </citation>
    <scope>NUCLEOTIDE SEQUENCE [LARGE SCALE GENOMIC DNA]</scope>
    <source>
        <strain evidence="2">Blautia_wexlerae_LFYP_14</strain>
    </source>
</reference>
<dbReference type="PROSITE" id="PS51257">
    <property type="entry name" value="PROKAR_LIPOPROTEIN"/>
    <property type="match status" value="1"/>
</dbReference>
<dbReference type="RefSeq" id="WP_144136973.1">
    <property type="nucleotide sequence ID" value="NZ_CABHOF010000037.1"/>
</dbReference>
<evidence type="ECO:0000256" key="1">
    <source>
        <dbReference type="SAM" id="SignalP"/>
    </source>
</evidence>
<protein>
    <submittedName>
        <fullName evidence="2">Multiple sugar-binding protein</fullName>
    </submittedName>
</protein>
<feature type="signal peptide" evidence="1">
    <location>
        <begin position="1"/>
        <end position="25"/>
    </location>
</feature>
<dbReference type="InterPro" id="IPR050490">
    <property type="entry name" value="Bact_solute-bd_prot1"/>
</dbReference>
<keyword evidence="3" id="KW-1185">Reference proteome</keyword>
<organism evidence="2 3">
    <name type="scientific">Blautia wexlerae</name>
    <dbReference type="NCBI Taxonomy" id="418240"/>
    <lineage>
        <taxon>Bacteria</taxon>
        <taxon>Bacillati</taxon>
        <taxon>Bacillota</taxon>
        <taxon>Clostridia</taxon>
        <taxon>Lachnospirales</taxon>
        <taxon>Lachnospiraceae</taxon>
        <taxon>Blautia</taxon>
    </lineage>
</organism>
<dbReference type="Gene3D" id="3.40.190.10">
    <property type="entry name" value="Periplasmic binding protein-like II"/>
    <property type="match status" value="2"/>
</dbReference>
<accession>A0A564WQW0</accession>
<evidence type="ECO:0000313" key="3">
    <source>
        <dbReference type="Proteomes" id="UP000366766"/>
    </source>
</evidence>
<keyword evidence="1" id="KW-0732">Signal</keyword>
<dbReference type="Proteomes" id="UP000366766">
    <property type="component" value="Unassembled WGS sequence"/>
</dbReference>
<dbReference type="EMBL" id="CABHOF010000037">
    <property type="protein sequence ID" value="VUX64853.1"/>
    <property type="molecule type" value="Genomic_DNA"/>
</dbReference>
<dbReference type="AlphaFoldDB" id="A0A564WQW0"/>
<dbReference type="PANTHER" id="PTHR43649">
    <property type="entry name" value="ARABINOSE-BINDING PROTEIN-RELATED"/>
    <property type="match status" value="1"/>
</dbReference>
<proteinExistence type="predicted"/>
<dbReference type="Pfam" id="PF01547">
    <property type="entry name" value="SBP_bac_1"/>
    <property type="match status" value="1"/>
</dbReference>